<dbReference type="InterPro" id="IPR036249">
    <property type="entry name" value="Thioredoxin-like_sf"/>
</dbReference>
<dbReference type="PRINTS" id="PR00160">
    <property type="entry name" value="GLUTAREDOXIN"/>
</dbReference>
<proteinExistence type="inferred from homology"/>
<evidence type="ECO:0000313" key="8">
    <source>
        <dbReference type="EMBL" id="AKM30962.1"/>
    </source>
</evidence>
<dbReference type="STRING" id="656179.AB870_13840"/>
<sequence length="86" mass="9862">MPKIVMYSTQVCPYCQMAERLLRQRGVQEIEKILIDKEPARREEMMTRTGRRTVPQIYIDERHIGGYDDLSALDRAGGLAPLLQAA</sequence>
<keyword evidence="3 6" id="KW-0249">Electron transport</keyword>
<comment type="similarity">
    <text evidence="1 6">Belongs to the glutaredoxin family.</text>
</comment>
<dbReference type="PROSITE" id="PS51354">
    <property type="entry name" value="GLUTAREDOXIN_2"/>
    <property type="match status" value="1"/>
</dbReference>
<dbReference type="GO" id="GO:0045454">
    <property type="term" value="P:cell redox homeostasis"/>
    <property type="evidence" value="ECO:0007669"/>
    <property type="project" value="InterPro"/>
</dbReference>
<dbReference type="GO" id="GO:0015038">
    <property type="term" value="F:glutathione disulfide oxidoreductase activity"/>
    <property type="evidence" value="ECO:0007669"/>
    <property type="project" value="UniProtKB-UniRule"/>
</dbReference>
<name>A0A0H3WT73_9BURK</name>
<dbReference type="NCBIfam" id="TIGR02181">
    <property type="entry name" value="GRX_bact"/>
    <property type="match status" value="1"/>
</dbReference>
<dbReference type="InterPro" id="IPR014025">
    <property type="entry name" value="Glutaredoxin_subgr"/>
</dbReference>
<evidence type="ECO:0000256" key="4">
    <source>
        <dbReference type="ARBA" id="ARBA00023157"/>
    </source>
</evidence>
<feature type="domain" description="Glutaredoxin" evidence="7">
    <location>
        <begin position="4"/>
        <end position="64"/>
    </location>
</feature>
<protein>
    <recommendedName>
        <fullName evidence="6">Glutaredoxin</fullName>
    </recommendedName>
</protein>
<dbReference type="RefSeq" id="WP_047906785.1">
    <property type="nucleotide sequence ID" value="NZ_CP011807.3"/>
</dbReference>
<reference evidence="8" key="1">
    <citation type="submission" date="2016-06" db="EMBL/GenBank/DDBJ databases">
        <title>Complete Genome Sequence of Pandoraea faecigallinarum DSM-23572.</title>
        <authorList>
            <person name="Yong D."/>
            <person name="Ee R."/>
            <person name="Lim Y.-L."/>
            <person name="Yin W.-F."/>
            <person name="Chan K.-G."/>
        </authorList>
    </citation>
    <scope>NUCLEOTIDE SEQUENCE</scope>
    <source>
        <strain evidence="8">DSM 23572</strain>
    </source>
</reference>
<gene>
    <name evidence="8" type="ORF">AB870_13840</name>
</gene>
<dbReference type="GO" id="GO:0005737">
    <property type="term" value="C:cytoplasm"/>
    <property type="evidence" value="ECO:0007669"/>
    <property type="project" value="TreeGrafter"/>
</dbReference>
<organism evidence="8 9">
    <name type="scientific">Pandoraea faecigallinarum</name>
    <dbReference type="NCBI Taxonomy" id="656179"/>
    <lineage>
        <taxon>Bacteria</taxon>
        <taxon>Pseudomonadati</taxon>
        <taxon>Pseudomonadota</taxon>
        <taxon>Betaproteobacteria</taxon>
        <taxon>Burkholderiales</taxon>
        <taxon>Burkholderiaceae</taxon>
        <taxon>Pandoraea</taxon>
    </lineage>
</organism>
<dbReference type="Gene3D" id="3.40.30.10">
    <property type="entry name" value="Glutaredoxin"/>
    <property type="match status" value="1"/>
</dbReference>
<evidence type="ECO:0000256" key="2">
    <source>
        <dbReference type="ARBA" id="ARBA00022448"/>
    </source>
</evidence>
<keyword evidence="4" id="KW-1015">Disulfide bond</keyword>
<evidence type="ECO:0000256" key="5">
    <source>
        <dbReference type="ARBA" id="ARBA00023284"/>
    </source>
</evidence>
<dbReference type="PANTHER" id="PTHR45694">
    <property type="entry name" value="GLUTAREDOXIN 2"/>
    <property type="match status" value="1"/>
</dbReference>
<dbReference type="Proteomes" id="UP000035651">
    <property type="component" value="Chromosome"/>
</dbReference>
<dbReference type="InterPro" id="IPR011900">
    <property type="entry name" value="GRX_bact"/>
</dbReference>
<keyword evidence="2 6" id="KW-0813">Transport</keyword>
<dbReference type="GO" id="GO:0034599">
    <property type="term" value="P:cellular response to oxidative stress"/>
    <property type="evidence" value="ECO:0007669"/>
    <property type="project" value="TreeGrafter"/>
</dbReference>
<dbReference type="KEGG" id="pfg:AB870_13840"/>
<dbReference type="CDD" id="cd03418">
    <property type="entry name" value="GRX_GRXb_1_3_like"/>
    <property type="match status" value="1"/>
</dbReference>
<dbReference type="PATRIC" id="fig|656179.3.peg.2950"/>
<evidence type="ECO:0000256" key="1">
    <source>
        <dbReference type="ARBA" id="ARBA00007787"/>
    </source>
</evidence>
<dbReference type="AlphaFoldDB" id="A0A0H3WT73"/>
<keyword evidence="5 6" id="KW-0676">Redox-active center</keyword>
<dbReference type="EMBL" id="CP011807">
    <property type="protein sequence ID" value="AKM30962.1"/>
    <property type="molecule type" value="Genomic_DNA"/>
</dbReference>
<dbReference type="PROSITE" id="PS00195">
    <property type="entry name" value="GLUTAREDOXIN_1"/>
    <property type="match status" value="1"/>
</dbReference>
<dbReference type="OrthoDB" id="9814618at2"/>
<dbReference type="SUPFAM" id="SSF52833">
    <property type="entry name" value="Thioredoxin-like"/>
    <property type="match status" value="1"/>
</dbReference>
<evidence type="ECO:0000313" key="9">
    <source>
        <dbReference type="Proteomes" id="UP000035651"/>
    </source>
</evidence>
<keyword evidence="6" id="KW-0963">Cytoplasm</keyword>
<evidence type="ECO:0000256" key="6">
    <source>
        <dbReference type="RuleBase" id="RU364065"/>
    </source>
</evidence>
<keyword evidence="9" id="KW-1185">Reference proteome</keyword>
<comment type="function">
    <text evidence="6">Has a glutathione-disulfide oxidoreductase activity in the presence of NADPH and glutathione reductase. Reduces low molecular weight disulfides and proteins.</text>
</comment>
<evidence type="ECO:0000259" key="7">
    <source>
        <dbReference type="Pfam" id="PF00462"/>
    </source>
</evidence>
<dbReference type="PANTHER" id="PTHR45694:SF18">
    <property type="entry name" value="GLUTAREDOXIN-1-RELATED"/>
    <property type="match status" value="1"/>
</dbReference>
<accession>A0A0H3WT73</accession>
<dbReference type="Pfam" id="PF00462">
    <property type="entry name" value="Glutaredoxin"/>
    <property type="match status" value="1"/>
</dbReference>
<evidence type="ECO:0000256" key="3">
    <source>
        <dbReference type="ARBA" id="ARBA00022982"/>
    </source>
</evidence>
<dbReference type="InterPro" id="IPR002109">
    <property type="entry name" value="Glutaredoxin"/>
</dbReference>
<dbReference type="InterPro" id="IPR011767">
    <property type="entry name" value="GLR_AS"/>
</dbReference>